<evidence type="ECO:0000256" key="3">
    <source>
        <dbReference type="ARBA" id="ARBA00023163"/>
    </source>
</evidence>
<dbReference type="GO" id="GO:0003677">
    <property type="term" value="F:DNA binding"/>
    <property type="evidence" value="ECO:0007669"/>
    <property type="project" value="UniProtKB-KW"/>
</dbReference>
<dbReference type="RefSeq" id="WP_159974766.1">
    <property type="nucleotide sequence ID" value="NZ_BLIV01000001.1"/>
</dbReference>
<dbReference type="AlphaFoldDB" id="A0A640VKF3"/>
<dbReference type="InterPro" id="IPR036390">
    <property type="entry name" value="WH_DNA-bd_sf"/>
</dbReference>
<feature type="domain" description="HTH iclR-type" evidence="4">
    <location>
        <begin position="13"/>
        <end position="75"/>
    </location>
</feature>
<dbReference type="InterPro" id="IPR029016">
    <property type="entry name" value="GAF-like_dom_sf"/>
</dbReference>
<proteinExistence type="predicted"/>
<keyword evidence="2" id="KW-0238">DNA-binding</keyword>
<dbReference type="InterPro" id="IPR005471">
    <property type="entry name" value="Tscrpt_reg_IclR_N"/>
</dbReference>
<reference evidence="6 7" key="1">
    <citation type="submission" date="2019-12" db="EMBL/GenBank/DDBJ databases">
        <title>Roseobacter cerasinus sp. nov., isolated from seawater around aquaculture.</title>
        <authorList>
            <person name="Muramatsu S."/>
            <person name="Takabe Y."/>
            <person name="Mori K."/>
            <person name="Takaichi S."/>
            <person name="Hanada S."/>
        </authorList>
    </citation>
    <scope>NUCLEOTIDE SEQUENCE [LARGE SCALE GENOMIC DNA]</scope>
    <source>
        <strain evidence="6 7">AI77</strain>
    </source>
</reference>
<dbReference type="SUPFAM" id="SSF55781">
    <property type="entry name" value="GAF domain-like"/>
    <property type="match status" value="1"/>
</dbReference>
<evidence type="ECO:0000259" key="4">
    <source>
        <dbReference type="PROSITE" id="PS51077"/>
    </source>
</evidence>
<keyword evidence="1" id="KW-0805">Transcription regulation</keyword>
<accession>A0A640VKF3</accession>
<dbReference type="OrthoDB" id="6057486at2"/>
<dbReference type="SUPFAM" id="SSF46785">
    <property type="entry name" value="Winged helix' DNA-binding domain"/>
    <property type="match status" value="1"/>
</dbReference>
<feature type="domain" description="IclR-ED" evidence="5">
    <location>
        <begin position="76"/>
        <end position="256"/>
    </location>
</feature>
<dbReference type="GO" id="GO:0003700">
    <property type="term" value="F:DNA-binding transcription factor activity"/>
    <property type="evidence" value="ECO:0007669"/>
    <property type="project" value="TreeGrafter"/>
</dbReference>
<dbReference type="Pfam" id="PF09339">
    <property type="entry name" value="HTH_IclR"/>
    <property type="match status" value="1"/>
</dbReference>
<dbReference type="PROSITE" id="PS51077">
    <property type="entry name" value="HTH_ICLR"/>
    <property type="match status" value="1"/>
</dbReference>
<evidence type="ECO:0000313" key="6">
    <source>
        <dbReference type="EMBL" id="GFE48918.1"/>
    </source>
</evidence>
<dbReference type="Gene3D" id="3.30.450.40">
    <property type="match status" value="1"/>
</dbReference>
<keyword evidence="3" id="KW-0804">Transcription</keyword>
<dbReference type="SMART" id="SM00346">
    <property type="entry name" value="HTH_ICLR"/>
    <property type="match status" value="1"/>
</dbReference>
<dbReference type="Proteomes" id="UP000436522">
    <property type="component" value="Unassembled WGS sequence"/>
</dbReference>
<evidence type="ECO:0000256" key="1">
    <source>
        <dbReference type="ARBA" id="ARBA00023015"/>
    </source>
</evidence>
<gene>
    <name evidence="6" type="ORF">So717_06710</name>
</gene>
<evidence type="ECO:0000256" key="2">
    <source>
        <dbReference type="ARBA" id="ARBA00023125"/>
    </source>
</evidence>
<keyword evidence="7" id="KW-1185">Reference proteome</keyword>
<name>A0A640VKF3_9RHOB</name>
<dbReference type="Pfam" id="PF01614">
    <property type="entry name" value="IclR_C"/>
    <property type="match status" value="1"/>
</dbReference>
<dbReference type="GO" id="GO:0045892">
    <property type="term" value="P:negative regulation of DNA-templated transcription"/>
    <property type="evidence" value="ECO:0007669"/>
    <property type="project" value="TreeGrafter"/>
</dbReference>
<dbReference type="EMBL" id="BLIV01000001">
    <property type="protein sequence ID" value="GFE48918.1"/>
    <property type="molecule type" value="Genomic_DNA"/>
</dbReference>
<sequence length="270" mass="28895">MSKAVASTEKYSAPALSKGLDILELLAAQTNGLKKNEIAQALDRSVNELYRMLAVLVARGYVLFDEESERYALSMRLFELSHRYPPTRRLTAVAGRIMERTAAVLNQSMHLAIPYDGQILVIAQIDSPGNNITVVRLGAQVPIVLTSSGASLLHQLTATERRDICAKSEAFTTETMAVFEEAVAQVVSTGVCESPSSVIQGVLNLSVPVFGYAGEVVAALTIPHVQRLHASSDPDVEACKRILIAAGRDISERIGAGATVGANLTPPPML</sequence>
<dbReference type="PANTHER" id="PTHR30136:SF7">
    <property type="entry name" value="HTH-TYPE TRANSCRIPTIONAL REGULATOR KDGR-RELATED"/>
    <property type="match status" value="1"/>
</dbReference>
<dbReference type="InterPro" id="IPR014757">
    <property type="entry name" value="Tscrpt_reg_IclR_C"/>
</dbReference>
<dbReference type="Gene3D" id="1.10.10.10">
    <property type="entry name" value="Winged helix-like DNA-binding domain superfamily/Winged helix DNA-binding domain"/>
    <property type="match status" value="1"/>
</dbReference>
<dbReference type="InterPro" id="IPR050707">
    <property type="entry name" value="HTH_MetabolicPath_Reg"/>
</dbReference>
<dbReference type="PROSITE" id="PS51078">
    <property type="entry name" value="ICLR_ED"/>
    <property type="match status" value="1"/>
</dbReference>
<comment type="caution">
    <text evidence="6">The sequence shown here is derived from an EMBL/GenBank/DDBJ whole genome shotgun (WGS) entry which is preliminary data.</text>
</comment>
<organism evidence="6 7">
    <name type="scientific">Roseobacter cerasinus</name>
    <dbReference type="NCBI Taxonomy" id="2602289"/>
    <lineage>
        <taxon>Bacteria</taxon>
        <taxon>Pseudomonadati</taxon>
        <taxon>Pseudomonadota</taxon>
        <taxon>Alphaproteobacteria</taxon>
        <taxon>Rhodobacterales</taxon>
        <taxon>Roseobacteraceae</taxon>
        <taxon>Roseobacter</taxon>
    </lineage>
</organism>
<protein>
    <submittedName>
        <fullName evidence="6">IclR family transcriptional regulator</fullName>
    </submittedName>
</protein>
<dbReference type="InterPro" id="IPR036388">
    <property type="entry name" value="WH-like_DNA-bd_sf"/>
</dbReference>
<dbReference type="PANTHER" id="PTHR30136">
    <property type="entry name" value="HELIX-TURN-HELIX TRANSCRIPTIONAL REGULATOR, ICLR FAMILY"/>
    <property type="match status" value="1"/>
</dbReference>
<evidence type="ECO:0000259" key="5">
    <source>
        <dbReference type="PROSITE" id="PS51078"/>
    </source>
</evidence>
<evidence type="ECO:0000313" key="7">
    <source>
        <dbReference type="Proteomes" id="UP000436522"/>
    </source>
</evidence>